<proteinExistence type="predicted"/>
<evidence type="ECO:0000313" key="2">
    <source>
        <dbReference type="Proteomes" id="UP000251584"/>
    </source>
</evidence>
<dbReference type="EMBL" id="UAVY01000011">
    <property type="protein sequence ID" value="SQB41985.1"/>
    <property type="molecule type" value="Genomic_DNA"/>
</dbReference>
<dbReference type="AlphaFoldDB" id="A0A2X2X1R8"/>
<organism evidence="1 2">
    <name type="scientific">Citrobacter koseri</name>
    <name type="common">Citrobacter diversus</name>
    <dbReference type="NCBI Taxonomy" id="545"/>
    <lineage>
        <taxon>Bacteria</taxon>
        <taxon>Pseudomonadati</taxon>
        <taxon>Pseudomonadota</taxon>
        <taxon>Gammaproteobacteria</taxon>
        <taxon>Enterobacterales</taxon>
        <taxon>Enterobacteriaceae</taxon>
        <taxon>Citrobacter</taxon>
    </lineage>
</organism>
<dbReference type="Proteomes" id="UP000251584">
    <property type="component" value="Unassembled WGS sequence"/>
</dbReference>
<name>A0A2X2X1R8_CITKO</name>
<sequence length="58" mass="6312">MKGTGQRTLKQAALIQFSTHVCQDLLRIGSLDDAGKTEDVLLSFALAPLQKELENARA</sequence>
<accession>A0A2X2X1R8</accession>
<reference evidence="1 2" key="1">
    <citation type="submission" date="2018-06" db="EMBL/GenBank/DDBJ databases">
        <authorList>
            <consortium name="Pathogen Informatics"/>
            <person name="Doyle S."/>
        </authorList>
    </citation>
    <scope>NUCLEOTIDE SEQUENCE [LARGE SCALE GENOMIC DNA]</scope>
    <source>
        <strain evidence="1 2">NCTC10786</strain>
    </source>
</reference>
<protein>
    <submittedName>
        <fullName evidence="1">Uncharacterized protein</fullName>
    </submittedName>
</protein>
<evidence type="ECO:0000313" key="1">
    <source>
        <dbReference type="EMBL" id="SQB41985.1"/>
    </source>
</evidence>
<gene>
    <name evidence="1" type="ORF">NCTC10786_06244</name>
</gene>